<evidence type="ECO:0000313" key="2">
    <source>
        <dbReference type="Proteomes" id="UP001189122"/>
    </source>
</evidence>
<evidence type="ECO:0000313" key="1">
    <source>
        <dbReference type="EMBL" id="CAA6675238.1"/>
    </source>
</evidence>
<accession>A0ABN7ED18</accession>
<protein>
    <submittedName>
        <fullName evidence="1">Uncharacterized protein</fullName>
    </submittedName>
</protein>
<reference evidence="2" key="1">
    <citation type="journal article" date="2020" name="Sci. Rep.">
        <title>Chromosome-scale genome assembly for the duckweed Spirodela intermedia, integrating cytogenetic maps, PacBio and Oxford Nanopore libraries.</title>
        <authorList>
            <person name="Hoang P.T.N."/>
            <person name="Fiebig A."/>
            <person name="Novak P."/>
            <person name="Macas J."/>
            <person name="Cao H.X."/>
            <person name="Stepanenko A."/>
            <person name="Chen G."/>
            <person name="Borisjuk N."/>
            <person name="Scholz U."/>
            <person name="Schubert I."/>
        </authorList>
    </citation>
    <scope>NUCLEOTIDE SEQUENCE [LARGE SCALE GENOMIC DNA]</scope>
</reference>
<sequence>MREDEVSHAEEPQSLFSHWASLCVPSPNVIALN</sequence>
<organism evidence="1 2">
    <name type="scientific">Spirodela intermedia</name>
    <name type="common">Intermediate duckweed</name>
    <dbReference type="NCBI Taxonomy" id="51605"/>
    <lineage>
        <taxon>Eukaryota</taxon>
        <taxon>Viridiplantae</taxon>
        <taxon>Streptophyta</taxon>
        <taxon>Embryophyta</taxon>
        <taxon>Tracheophyta</taxon>
        <taxon>Spermatophyta</taxon>
        <taxon>Magnoliopsida</taxon>
        <taxon>Liliopsida</taxon>
        <taxon>Araceae</taxon>
        <taxon>Lemnoideae</taxon>
        <taxon>Spirodela</taxon>
    </lineage>
</organism>
<proteinExistence type="predicted"/>
<gene>
    <name evidence="1" type="ORF">SI7747_UN021580</name>
</gene>
<dbReference type="Proteomes" id="UP001189122">
    <property type="component" value="Unassembled WGS sequence"/>
</dbReference>
<name>A0ABN7ED18_SPIIN</name>
<comment type="caution">
    <text evidence="1">The sequence shown here is derived from an EMBL/GenBank/DDBJ whole genome shotgun (WGS) entry which is preliminary data.</text>
</comment>
<dbReference type="EMBL" id="CACRZD030000257">
    <property type="protein sequence ID" value="CAA6675238.1"/>
    <property type="molecule type" value="Genomic_DNA"/>
</dbReference>
<keyword evidence="2" id="KW-1185">Reference proteome</keyword>